<dbReference type="OrthoDB" id="329835at2759"/>
<evidence type="ECO:0000256" key="2">
    <source>
        <dbReference type="ARBA" id="ARBA00022553"/>
    </source>
</evidence>
<feature type="active site" description="Proton donor; for dehydratase activity" evidence="6">
    <location>
        <position position="1159"/>
    </location>
</feature>
<dbReference type="PANTHER" id="PTHR43775:SF50">
    <property type="entry name" value="HIGHLY REDUCING POLYKETIDE SYNTHASE SRDA"/>
    <property type="match status" value="1"/>
</dbReference>
<dbReference type="InterPro" id="IPR049552">
    <property type="entry name" value="PKS_DH_N"/>
</dbReference>
<dbReference type="Pfam" id="PF14765">
    <property type="entry name" value="PS-DH"/>
    <property type="match status" value="1"/>
</dbReference>
<reference evidence="10 11" key="1">
    <citation type="submission" date="2015-09" db="EMBL/GenBank/DDBJ databases">
        <title>Host preference determinants of Valsa canker pathogens revealed by comparative genomics.</title>
        <authorList>
            <person name="Yin Z."/>
            <person name="Huang L."/>
        </authorList>
    </citation>
    <scope>NUCLEOTIDE SEQUENCE [LARGE SCALE GENOMIC DNA]</scope>
    <source>
        <strain evidence="10 11">03-1</strain>
    </source>
</reference>
<dbReference type="SMART" id="SM00827">
    <property type="entry name" value="PKS_AT"/>
    <property type="match status" value="1"/>
</dbReference>
<evidence type="ECO:0000313" key="11">
    <source>
        <dbReference type="Proteomes" id="UP000283895"/>
    </source>
</evidence>
<dbReference type="InterPro" id="IPR049551">
    <property type="entry name" value="PKS_DH_C"/>
</dbReference>
<dbReference type="PROSITE" id="PS52019">
    <property type="entry name" value="PKS_MFAS_DH"/>
    <property type="match status" value="1"/>
</dbReference>
<dbReference type="InterPro" id="IPR049900">
    <property type="entry name" value="PKS_mFAS_DH"/>
</dbReference>
<dbReference type="Pfam" id="PF02801">
    <property type="entry name" value="Ketoacyl-synt_C"/>
    <property type="match status" value="1"/>
</dbReference>
<dbReference type="InterPro" id="IPR016039">
    <property type="entry name" value="Thiolase-like"/>
</dbReference>
<evidence type="ECO:0000256" key="6">
    <source>
        <dbReference type="PROSITE-ProRule" id="PRU01363"/>
    </source>
</evidence>
<dbReference type="SUPFAM" id="SSF51735">
    <property type="entry name" value="NAD(P)-binding Rossmann-fold domains"/>
    <property type="match status" value="1"/>
</dbReference>
<name>A0A423WIR0_9PEZI</name>
<keyword evidence="3" id="KW-0808">Transferase</keyword>
<feature type="active site" description="Proton acceptor; for dehydratase activity" evidence="6">
    <location>
        <position position="981"/>
    </location>
</feature>
<evidence type="ECO:0000256" key="5">
    <source>
        <dbReference type="ARBA" id="ARBA00023268"/>
    </source>
</evidence>
<dbReference type="PROSITE" id="PS00606">
    <property type="entry name" value="KS3_1"/>
    <property type="match status" value="1"/>
</dbReference>
<feature type="region of interest" description="N-terminal hotdog fold" evidence="6">
    <location>
        <begin position="949"/>
        <end position="1080"/>
    </location>
</feature>
<dbReference type="GO" id="GO:0004315">
    <property type="term" value="F:3-oxoacyl-[acyl-carrier-protein] synthase activity"/>
    <property type="evidence" value="ECO:0007669"/>
    <property type="project" value="InterPro"/>
</dbReference>
<organism evidence="10 11">
    <name type="scientific">Cytospora schulzeri</name>
    <dbReference type="NCBI Taxonomy" id="448051"/>
    <lineage>
        <taxon>Eukaryota</taxon>
        <taxon>Fungi</taxon>
        <taxon>Dikarya</taxon>
        <taxon>Ascomycota</taxon>
        <taxon>Pezizomycotina</taxon>
        <taxon>Sordariomycetes</taxon>
        <taxon>Sordariomycetidae</taxon>
        <taxon>Diaporthales</taxon>
        <taxon>Cytosporaceae</taxon>
        <taxon>Cytospora</taxon>
    </lineage>
</organism>
<evidence type="ECO:0000313" key="10">
    <source>
        <dbReference type="EMBL" id="ROW03098.1"/>
    </source>
</evidence>
<dbReference type="GO" id="GO:0006633">
    <property type="term" value="P:fatty acid biosynthetic process"/>
    <property type="evidence" value="ECO:0007669"/>
    <property type="project" value="InterPro"/>
</dbReference>
<dbReference type="InterPro" id="IPR032821">
    <property type="entry name" value="PKS_assoc"/>
</dbReference>
<keyword evidence="1" id="KW-0596">Phosphopantetheine</keyword>
<dbReference type="Gene3D" id="3.40.366.10">
    <property type="entry name" value="Malonyl-Coenzyme A Acyl Carrier Protein, domain 2"/>
    <property type="match status" value="1"/>
</dbReference>
<dbReference type="InterPro" id="IPR042104">
    <property type="entry name" value="PKS_dehydratase_sf"/>
</dbReference>
<dbReference type="EMBL" id="LKEA01000016">
    <property type="protein sequence ID" value="ROW03098.1"/>
    <property type="molecule type" value="Genomic_DNA"/>
</dbReference>
<accession>A0A423WIR0</accession>
<feature type="region of interest" description="Disordered" evidence="7">
    <location>
        <begin position="1462"/>
        <end position="1490"/>
    </location>
</feature>
<dbReference type="InterPro" id="IPR018201">
    <property type="entry name" value="Ketoacyl_synth_AS"/>
</dbReference>
<evidence type="ECO:0000256" key="4">
    <source>
        <dbReference type="ARBA" id="ARBA00023002"/>
    </source>
</evidence>
<dbReference type="GO" id="GO:0016491">
    <property type="term" value="F:oxidoreductase activity"/>
    <property type="evidence" value="ECO:0007669"/>
    <property type="project" value="UniProtKB-KW"/>
</dbReference>
<protein>
    <recommendedName>
        <fullName evidence="12">Carrier domain-containing protein</fullName>
    </recommendedName>
</protein>
<evidence type="ECO:0000259" key="9">
    <source>
        <dbReference type="PROSITE" id="PS52019"/>
    </source>
</evidence>
<evidence type="ECO:0000259" key="8">
    <source>
        <dbReference type="PROSITE" id="PS52004"/>
    </source>
</evidence>
<dbReference type="Pfam" id="PF00698">
    <property type="entry name" value="Acyl_transf_1"/>
    <property type="match status" value="1"/>
</dbReference>
<evidence type="ECO:0008006" key="12">
    <source>
        <dbReference type="Google" id="ProtNLM"/>
    </source>
</evidence>
<dbReference type="Proteomes" id="UP000283895">
    <property type="component" value="Unassembled WGS sequence"/>
</dbReference>
<dbReference type="Pfam" id="PF21089">
    <property type="entry name" value="PKS_DH_N"/>
    <property type="match status" value="1"/>
</dbReference>
<dbReference type="Pfam" id="PF16197">
    <property type="entry name" value="KAsynt_C_assoc"/>
    <property type="match status" value="1"/>
</dbReference>
<dbReference type="InterPro" id="IPR014031">
    <property type="entry name" value="Ketoacyl_synth_C"/>
</dbReference>
<dbReference type="SMART" id="SM00825">
    <property type="entry name" value="PKS_KS"/>
    <property type="match status" value="1"/>
</dbReference>
<comment type="caution">
    <text evidence="10">The sequence shown here is derived from an EMBL/GenBank/DDBJ whole genome shotgun (WGS) entry which is preliminary data.</text>
</comment>
<feature type="compositionally biased region" description="Basic and acidic residues" evidence="7">
    <location>
        <begin position="1478"/>
        <end position="1487"/>
    </location>
</feature>
<dbReference type="InterPro" id="IPR057326">
    <property type="entry name" value="KR_dom"/>
</dbReference>
<dbReference type="PROSITE" id="PS52004">
    <property type="entry name" value="KS3_2"/>
    <property type="match status" value="1"/>
</dbReference>
<evidence type="ECO:0000256" key="1">
    <source>
        <dbReference type="ARBA" id="ARBA00022450"/>
    </source>
</evidence>
<dbReference type="SUPFAM" id="SSF53901">
    <property type="entry name" value="Thiolase-like"/>
    <property type="match status" value="1"/>
</dbReference>
<dbReference type="Pfam" id="PF08659">
    <property type="entry name" value="KR"/>
    <property type="match status" value="1"/>
</dbReference>
<dbReference type="GO" id="GO:0004312">
    <property type="term" value="F:fatty acid synthase activity"/>
    <property type="evidence" value="ECO:0007669"/>
    <property type="project" value="TreeGrafter"/>
</dbReference>
<dbReference type="InterPro" id="IPR016036">
    <property type="entry name" value="Malonyl_transacylase_ACP-bd"/>
</dbReference>
<dbReference type="Gene3D" id="3.40.47.10">
    <property type="match status" value="1"/>
</dbReference>
<dbReference type="InterPro" id="IPR013968">
    <property type="entry name" value="PKS_KR"/>
</dbReference>
<feature type="region of interest" description="C-terminal hotdog fold" evidence="6">
    <location>
        <begin position="1094"/>
        <end position="1252"/>
    </location>
</feature>
<dbReference type="InterPro" id="IPR036291">
    <property type="entry name" value="NAD(P)-bd_dom_sf"/>
</dbReference>
<sequence>MPFINEDEVQGLEPIAIVGMACRLPGSIDSPSKLWQTLRDTRSVRNDRVPSNRFNIDAHYHPELSRPGSYSTLGGYFLDGNPVDFDPTFFNMTPVEAQWLDPQQRKMLEVCYEVFENAGVQLDELAGSNTGVYAASFTSDYQQMSVFERDFRHNYAATGVDPGLISTRINHAFDLNGPSSVVNTACSSALYAIHNACHALRARDCDGAVASGSNLVMMVTHAYPKYRCHTFDESADGYGRAEGVGALYLKRISDAVRDGNLIRLPRGVIRTSAVNTNGKVPGMGITFPNKYGQERVLRQAYTRANLDPNQTAYLECHGTGTPTGDPIEVEAVSRGMNDSRSLESPLILGAVKANIGHSEAASGIFATMKAALMTEKAEIPAVHGFKNLNPAIKDKTWNVKIASSLMKWPEEFDVRRASVSSFGYGGTNAHLVVEAVDDLCPWYAHGRPKAEATYTYDPTSIDRPFLVTMSAHDQTTLVRNIKAHREVVGDYYLPDLAYTLNEKRSCFAGARGYTIGWPNLEANAFSPDEFVYGSKLSQPKDAQQQGIGFVFTGQGSQWARMGHEALQKIPQFGETIDALDRILKRVVPPKYKPAWSLRRILAEPPDSSRVGQPDISQPACTAIQIAIVDVFASWGITPAVCVGHSSGEIAAAYAAGRVSAPEAILAAYFRGLAVSNVAPEGSMLAVGLGTEEVQDYINFLPPDAAERVSIACENSPGSTTLSSCKEYITALKKTFDDFGIFARELKTGKAYHSWHMDAVAPFYRQLYTEAHKALAEPDISWRQAETGMVSSVTASVVEESDLSISYWCENLRNRVRFDSAVQEMGKNSEFSNVKVLVEIGPHPALRGAIKQICAEYNLDLEHIGSLVRGQNDAVALLKTAGELFLLGAGVRFDMVNKFHNATPVDVKGGAQSQPRCLVDLPAYQWNYQRQYWHQPRVIADLRSSKHPRHDVLGRRVFGLSSNAPTWKNILRQRDVEWFPHHVLGTDVVFPAAGHISLAIEGLLQQLDLEPAEAGSVRLADIDIQKTLIVPDSEDGVEVHTRLEKDKAGAWNTFTVESVAQDSGLWTVHSTGKIRWEESKPSNMISHCPFKPVQLHQKNSTKRWYHSLERVGFRYGPNFQSMIEEVRSNGRDRWASTRIKVQTQQTELESRYMLHPSTIDGCLHAMIAAVHRGLHKEMPWGVVPLKIDEMTVSFPSSALDLDQSGSCFAWVDNESQSGRLFTGSLKLMSDTYKSCLMEIRNLEMVAYEAAVPLMLTEKGPREPFQTVAWKQDKHAREYLREAQPTGDEESRVAVLLPHNDLERSALWSALGGTPFSIAESTSAKGRDKIDSIVIDDSDGSVLGSATEDSWKSLRDILLRSAKSIVWVTRGANQGDSVDSGLPQGFLRAIRSEASDVRISLVDADNEISNDVVAALVRYQLSTLKATDGRASDQRDVECWLDKDSRVLVPRLEPAEALNHLLYGHTDPKSTDEDSPGELKVPDDQKHTDPSSILAQQVPVRFEADGAYLLVGCLGGLGRSLTTWMLEKGCKNFIFLSRSGADKPEATAVVDRILESGASVKVFQVDASDEIAVSDVVQQTQRRMPIRGVVHAAMVLRDGLYEKMAFKDYQAALLPKVQGAIALHKALADTPLDFFLMTSSISAVLGNPGQANYCTANSYLDFLALHRRRRGLAACSIALPMIENVGVVAENAAVAESLARKMPFGIDEKGMLTAFEAAIVHGRPSTPDAVRLGDVQLIVGLEPDAMLEAMDYGGVEPSGSFWYQDARMSSVRKALEAKLEHMNASSNGRGREGSFVSSLEGLPQEDMLAVLGLHIVKQTARILGLEPETFKLQGVSVAGHGVDSMIGVEIQRWLFAEFAWATSVTTLSNPNTTFAGLALDVAEHLGLKVKEEASVACAEISVANTQE</sequence>
<gene>
    <name evidence="10" type="ORF">VMCG_05805</name>
</gene>
<keyword evidence="11" id="KW-1185">Reference proteome</keyword>
<feature type="domain" description="PKS/mFAS DH" evidence="9">
    <location>
        <begin position="949"/>
        <end position="1252"/>
    </location>
</feature>
<dbReference type="InterPro" id="IPR050091">
    <property type="entry name" value="PKS_NRPS_Biosynth_Enz"/>
</dbReference>
<dbReference type="SMART" id="SM00822">
    <property type="entry name" value="PKS_KR"/>
    <property type="match status" value="1"/>
</dbReference>
<dbReference type="PANTHER" id="PTHR43775">
    <property type="entry name" value="FATTY ACID SYNTHASE"/>
    <property type="match status" value="1"/>
</dbReference>
<dbReference type="Gene3D" id="3.40.50.720">
    <property type="entry name" value="NAD(P)-binding Rossmann-like Domain"/>
    <property type="match status" value="1"/>
</dbReference>
<dbReference type="SUPFAM" id="SSF52151">
    <property type="entry name" value="FabD/lysophospholipase-like"/>
    <property type="match status" value="1"/>
</dbReference>
<evidence type="ECO:0000256" key="7">
    <source>
        <dbReference type="SAM" id="MobiDB-lite"/>
    </source>
</evidence>
<feature type="domain" description="Ketosynthase family 3 (KS3)" evidence="8">
    <location>
        <begin position="12"/>
        <end position="435"/>
    </location>
</feature>
<dbReference type="Pfam" id="PF00109">
    <property type="entry name" value="ketoacyl-synt"/>
    <property type="match status" value="1"/>
</dbReference>
<proteinExistence type="predicted"/>
<dbReference type="CDD" id="cd00833">
    <property type="entry name" value="PKS"/>
    <property type="match status" value="1"/>
</dbReference>
<dbReference type="InterPro" id="IPR016035">
    <property type="entry name" value="Acyl_Trfase/lysoPLipase"/>
</dbReference>
<dbReference type="STRING" id="356882.A0A423WIR0"/>
<dbReference type="Gene3D" id="3.10.129.110">
    <property type="entry name" value="Polyketide synthase dehydratase"/>
    <property type="match status" value="1"/>
</dbReference>
<keyword evidence="4" id="KW-0560">Oxidoreductase</keyword>
<dbReference type="GO" id="GO:0044550">
    <property type="term" value="P:secondary metabolite biosynthetic process"/>
    <property type="evidence" value="ECO:0007669"/>
    <property type="project" value="TreeGrafter"/>
</dbReference>
<dbReference type="InterPro" id="IPR020807">
    <property type="entry name" value="PKS_DH"/>
</dbReference>
<evidence type="ECO:0000256" key="3">
    <source>
        <dbReference type="ARBA" id="ARBA00022679"/>
    </source>
</evidence>
<keyword evidence="5" id="KW-0511">Multifunctional enzyme</keyword>
<dbReference type="InterPro" id="IPR014030">
    <property type="entry name" value="Ketoacyl_synth_N"/>
</dbReference>
<dbReference type="SMART" id="SM00826">
    <property type="entry name" value="PKS_DH"/>
    <property type="match status" value="1"/>
</dbReference>
<dbReference type="InterPro" id="IPR020841">
    <property type="entry name" value="PKS_Beta-ketoAc_synthase_dom"/>
</dbReference>
<keyword evidence="2" id="KW-0597">Phosphoprotein</keyword>
<dbReference type="InterPro" id="IPR014043">
    <property type="entry name" value="Acyl_transferase_dom"/>
</dbReference>
<dbReference type="SUPFAM" id="SSF55048">
    <property type="entry name" value="Probable ACP-binding domain of malonyl-CoA ACP transacylase"/>
    <property type="match status" value="1"/>
</dbReference>
<dbReference type="InterPro" id="IPR001227">
    <property type="entry name" value="Ac_transferase_dom_sf"/>
</dbReference>